<dbReference type="PANTHER" id="PTHR36152:SF5">
    <property type="entry name" value="PROTEIN HCP1"/>
    <property type="match status" value="1"/>
</dbReference>
<dbReference type="Proteomes" id="UP000071859">
    <property type="component" value="Unassembled WGS sequence"/>
</dbReference>
<proteinExistence type="predicted"/>
<name>A0A158D2A2_9BURK</name>
<accession>A0A158D2A2</accession>
<sequence length="160" mass="16918">MAQDIFIKINGIEGESQDSSHKGEIEVLSWGWRVEQQSSMHSGSGGGAGKASVADLAFEHFVDRSSPNLVSYCFGGKHIDQAVLTVRKAGGSPLEFLKITISDVVVTLVQPSGSNSDTGVREQVHLSFSKVKQEYIVQNAQGGSGGAVTATLDVKANKVV</sequence>
<keyword evidence="2" id="KW-1185">Reference proteome</keyword>
<dbReference type="InterPro" id="IPR008514">
    <property type="entry name" value="T6SS_Hcp"/>
</dbReference>
<evidence type="ECO:0000313" key="1">
    <source>
        <dbReference type="EMBL" id="SAK88480.1"/>
    </source>
</evidence>
<gene>
    <name evidence="1" type="ORF">AWB78_04622</name>
</gene>
<dbReference type="InterPro" id="IPR053165">
    <property type="entry name" value="HSI-I_assembly_Hcp1"/>
</dbReference>
<dbReference type="PANTHER" id="PTHR36152">
    <property type="entry name" value="CYTOPLASMIC PROTEIN-RELATED"/>
    <property type="match status" value="1"/>
</dbReference>
<dbReference type="Gene3D" id="2.30.110.20">
    <property type="entry name" value="Hcp1-like"/>
    <property type="match status" value="1"/>
</dbReference>
<evidence type="ECO:0000313" key="2">
    <source>
        <dbReference type="Proteomes" id="UP000071859"/>
    </source>
</evidence>
<dbReference type="InterPro" id="IPR036624">
    <property type="entry name" value="Hcp1-lik_sf"/>
</dbReference>
<organism evidence="1 2">
    <name type="scientific">Caballeronia calidae</name>
    <dbReference type="NCBI Taxonomy" id="1777139"/>
    <lineage>
        <taxon>Bacteria</taxon>
        <taxon>Pseudomonadati</taxon>
        <taxon>Pseudomonadota</taxon>
        <taxon>Betaproteobacteria</taxon>
        <taxon>Burkholderiales</taxon>
        <taxon>Burkholderiaceae</taxon>
        <taxon>Caballeronia</taxon>
    </lineage>
</organism>
<comment type="caution">
    <text evidence="1">The sequence shown here is derived from an EMBL/GenBank/DDBJ whole genome shotgun (WGS) entry which is preliminary data.</text>
</comment>
<reference evidence="1" key="1">
    <citation type="submission" date="2016-01" db="EMBL/GenBank/DDBJ databases">
        <authorList>
            <person name="Peeters C."/>
        </authorList>
    </citation>
    <scope>NUCLEOTIDE SEQUENCE</scope>
    <source>
        <strain evidence="1">LMG 29321</strain>
    </source>
</reference>
<dbReference type="SUPFAM" id="SSF141452">
    <property type="entry name" value="Hcp1-like"/>
    <property type="match status" value="1"/>
</dbReference>
<dbReference type="RefSeq" id="WP_062608225.1">
    <property type="nucleotide sequence ID" value="NZ_FCOX02000026.1"/>
</dbReference>
<protein>
    <submittedName>
        <fullName evidence="1">Hcp1 family type VI secretion system effector</fullName>
    </submittedName>
</protein>
<dbReference type="OrthoDB" id="5066999at2"/>
<dbReference type="Pfam" id="PF05638">
    <property type="entry name" value="T6SS_HCP"/>
    <property type="match status" value="1"/>
</dbReference>
<dbReference type="AlphaFoldDB" id="A0A158D2A2"/>
<dbReference type="EMBL" id="FCOX02000026">
    <property type="protein sequence ID" value="SAK88480.1"/>
    <property type="molecule type" value="Genomic_DNA"/>
</dbReference>